<keyword evidence="1" id="KW-0732">Signal</keyword>
<protein>
    <submittedName>
        <fullName evidence="2">Uncharacterized protein</fullName>
    </submittedName>
</protein>
<organism evidence="2 3">
    <name type="scientific">Rufibacter latericius</name>
    <dbReference type="NCBI Taxonomy" id="2487040"/>
    <lineage>
        <taxon>Bacteria</taxon>
        <taxon>Pseudomonadati</taxon>
        <taxon>Bacteroidota</taxon>
        <taxon>Cytophagia</taxon>
        <taxon>Cytophagales</taxon>
        <taxon>Hymenobacteraceae</taxon>
        <taxon>Rufibacter</taxon>
    </lineage>
</organism>
<name>A0A3M9MVL5_9BACT</name>
<evidence type="ECO:0000313" key="3">
    <source>
        <dbReference type="Proteomes" id="UP000272117"/>
    </source>
</evidence>
<dbReference type="Proteomes" id="UP000272117">
    <property type="component" value="Unassembled WGS sequence"/>
</dbReference>
<dbReference type="OrthoDB" id="884632at2"/>
<proteinExistence type="predicted"/>
<feature type="chain" id="PRO_5018030749" evidence="1">
    <location>
        <begin position="26"/>
        <end position="101"/>
    </location>
</feature>
<comment type="caution">
    <text evidence="2">The sequence shown here is derived from an EMBL/GenBank/DDBJ whole genome shotgun (WGS) entry which is preliminary data.</text>
</comment>
<keyword evidence="3" id="KW-1185">Reference proteome</keyword>
<reference evidence="2 3" key="1">
    <citation type="submission" date="2018-11" db="EMBL/GenBank/DDBJ databases">
        <title>Rufibacter latericius sp. nov., isolated from water in Baiyang Lake.</title>
        <authorList>
            <person name="Yang Y."/>
        </authorList>
    </citation>
    <scope>NUCLEOTIDE SEQUENCE [LARGE SCALE GENOMIC DNA]</scope>
    <source>
        <strain evidence="2 3">R-22-1c-1</strain>
    </source>
</reference>
<gene>
    <name evidence="2" type="ORF">EFB08_07005</name>
</gene>
<evidence type="ECO:0000313" key="2">
    <source>
        <dbReference type="EMBL" id="RNI29167.1"/>
    </source>
</evidence>
<dbReference type="RefSeq" id="WP_123126226.1">
    <property type="nucleotide sequence ID" value="NZ_RJJD01000003.1"/>
</dbReference>
<dbReference type="AlphaFoldDB" id="A0A3M9MVL5"/>
<dbReference type="EMBL" id="RJJD01000003">
    <property type="protein sequence ID" value="RNI29167.1"/>
    <property type="molecule type" value="Genomic_DNA"/>
</dbReference>
<sequence>MKNIFLKFVLVVGLFTFLPSPKVSAQAPASSWYWVVESNTRQKKSSIVRFYNKEHQLVYEESVTGRKLDIKKPKTRKLLDNALQQVMVTPPTYAILGNRKP</sequence>
<accession>A0A3M9MVL5</accession>
<evidence type="ECO:0000256" key="1">
    <source>
        <dbReference type="SAM" id="SignalP"/>
    </source>
</evidence>
<feature type="signal peptide" evidence="1">
    <location>
        <begin position="1"/>
        <end position="25"/>
    </location>
</feature>